<dbReference type="PROSITE" id="PS51352">
    <property type="entry name" value="THIOREDOXIN_2"/>
    <property type="match status" value="1"/>
</dbReference>
<dbReference type="EMBL" id="JAGTXO010000003">
    <property type="protein sequence ID" value="KAG8469034.1"/>
    <property type="molecule type" value="Genomic_DNA"/>
</dbReference>
<accession>A0A8J5XRE1</accession>
<name>A0A8J5XRE1_DIALT</name>
<dbReference type="PANTHER" id="PTHR18929">
    <property type="entry name" value="PROTEIN DISULFIDE ISOMERASE"/>
    <property type="match status" value="1"/>
</dbReference>
<feature type="region of interest" description="Disordered" evidence="2">
    <location>
        <begin position="420"/>
        <end position="450"/>
    </location>
</feature>
<evidence type="ECO:0000313" key="5">
    <source>
        <dbReference type="EMBL" id="KAG8469034.1"/>
    </source>
</evidence>
<dbReference type="GO" id="GO:0034976">
    <property type="term" value="P:response to endoplasmic reticulum stress"/>
    <property type="evidence" value="ECO:0007669"/>
    <property type="project" value="TreeGrafter"/>
</dbReference>
<feature type="signal peptide" evidence="3">
    <location>
        <begin position="1"/>
        <end position="29"/>
    </location>
</feature>
<evidence type="ECO:0000256" key="1">
    <source>
        <dbReference type="ARBA" id="ARBA00006347"/>
    </source>
</evidence>
<organism evidence="5 6">
    <name type="scientific">Diacronema lutheri</name>
    <name type="common">Unicellular marine alga</name>
    <name type="synonym">Monochrysis lutheri</name>
    <dbReference type="NCBI Taxonomy" id="2081491"/>
    <lineage>
        <taxon>Eukaryota</taxon>
        <taxon>Haptista</taxon>
        <taxon>Haptophyta</taxon>
        <taxon>Pavlovophyceae</taxon>
        <taxon>Pavlovales</taxon>
        <taxon>Pavlovaceae</taxon>
        <taxon>Diacronema</taxon>
    </lineage>
</organism>
<dbReference type="GO" id="GO:0003756">
    <property type="term" value="F:protein disulfide isomerase activity"/>
    <property type="evidence" value="ECO:0007669"/>
    <property type="project" value="TreeGrafter"/>
</dbReference>
<evidence type="ECO:0000256" key="3">
    <source>
        <dbReference type="SAM" id="SignalP"/>
    </source>
</evidence>
<keyword evidence="3" id="KW-0732">Signal</keyword>
<dbReference type="CDD" id="cd02961">
    <property type="entry name" value="PDI_a_family"/>
    <property type="match status" value="1"/>
</dbReference>
<keyword evidence="6" id="KW-1185">Reference proteome</keyword>
<feature type="region of interest" description="Disordered" evidence="2">
    <location>
        <begin position="314"/>
        <end position="350"/>
    </location>
</feature>
<feature type="chain" id="PRO_5035307847" description="Thioredoxin domain-containing protein" evidence="3">
    <location>
        <begin position="30"/>
        <end position="853"/>
    </location>
</feature>
<dbReference type="InterPro" id="IPR036249">
    <property type="entry name" value="Thioredoxin-like_sf"/>
</dbReference>
<dbReference type="AlphaFoldDB" id="A0A8J5XRE1"/>
<evidence type="ECO:0000259" key="4">
    <source>
        <dbReference type="PROSITE" id="PS51352"/>
    </source>
</evidence>
<gene>
    <name evidence="5" type="ORF">KFE25_007552</name>
</gene>
<dbReference type="Pfam" id="PF00085">
    <property type="entry name" value="Thioredoxin"/>
    <property type="match status" value="2"/>
</dbReference>
<sequence length="853" mass="87503">MAARTRGARAVFFVLLLTASSSSPRQAGGESSVEDLDEALAAQGHALVMLVAPWCGHSKQLLPSFQLAAKRLGSGSAGRPVPLLVVDATREKPLAAALNVTRYPKLVWLERSSRALGDAELADAPSRSLAGVAPETGAGALADSVVVRVPADFHAFSVPLIATTLVQWVDRRLNGDAAELAPVNGAARHAGALGLDALLELAAAEAEGARVSLAVVARMHPQLRGSALHRGVERLARAYAESRRAIPARFAIAFEHGGADAREGGCGGGLERAAATGENVDGRDGTCRRAAEASLDAARPDDASSARRAGTLTLRAGGEEGEQGEQGEGAGASRAASGEGCATAAPPAEQAVSVDPAAAALRDAAREAMPRWACTAIGAWDVQLHRFEPTGASDMLSARAWLDRGPPRLPHILASVRAPYSAHSSPDPLDVRASRAAERAPPAGAGRAGGADGAFDGADADSTVAAEVEAVIGAFVRSHSREAVVSYSELTARSLFEDETSRIHLVALMPGAWAQPGGRASAFAEAEAERVEAAAAAAALAEAGAPPSIGASPRPTLPEHADGARAQLQAAARALLARAAAELAGEAVCVEVDASSHPSVLALYAVHRAALPAFALLAMNRTRAIQLLPAPGGIDALPTAPALVGATRRFASGELRAAVKSESAPDERADARSAVRTLVGSTFRAAVHEPGRDVAVLFHAPWCAHCRPLRERWAQLAAAHARARDDGVRLCEMRMPGNEAEGIVVYAFPTIMLFPAQTASPLAPHQPVHHAEPAGSAQGDGDGHAARPGALAAVAETAPGASDAAGRAAARPPAKEPIVFAGADRSVPALAAFIAMHRVTSPPASDWQNVRSV</sequence>
<proteinExistence type="inferred from homology"/>
<dbReference type="OrthoDB" id="72053at2759"/>
<comment type="caution">
    <text evidence="5">The sequence shown here is derived from an EMBL/GenBank/DDBJ whole genome shotgun (WGS) entry which is preliminary data.</text>
</comment>
<reference evidence="5" key="1">
    <citation type="submission" date="2021-05" db="EMBL/GenBank/DDBJ databases">
        <title>The genome of the haptophyte Pavlova lutheri (Diacronema luteri, Pavlovales) - a model for lipid biosynthesis in eukaryotic algae.</title>
        <authorList>
            <person name="Hulatt C.J."/>
            <person name="Posewitz M.C."/>
        </authorList>
    </citation>
    <scope>NUCLEOTIDE SEQUENCE</scope>
    <source>
        <strain evidence="5">NIVA-4/92</strain>
    </source>
</reference>
<dbReference type="GO" id="GO:0006457">
    <property type="term" value="P:protein folding"/>
    <property type="evidence" value="ECO:0007669"/>
    <property type="project" value="TreeGrafter"/>
</dbReference>
<dbReference type="SUPFAM" id="SSF52833">
    <property type="entry name" value="Thioredoxin-like"/>
    <property type="match status" value="2"/>
</dbReference>
<dbReference type="Proteomes" id="UP000751190">
    <property type="component" value="Unassembled WGS sequence"/>
</dbReference>
<feature type="region of interest" description="Disordered" evidence="2">
    <location>
        <begin position="761"/>
        <end position="786"/>
    </location>
</feature>
<dbReference type="PANTHER" id="PTHR18929:SF240">
    <property type="entry name" value="PROTEIN DISULFIDE-ISOMERASE"/>
    <property type="match status" value="1"/>
</dbReference>
<dbReference type="GO" id="GO:0005783">
    <property type="term" value="C:endoplasmic reticulum"/>
    <property type="evidence" value="ECO:0007669"/>
    <property type="project" value="TreeGrafter"/>
</dbReference>
<comment type="similarity">
    <text evidence="1">Belongs to the protein disulfide isomerase family.</text>
</comment>
<feature type="compositionally biased region" description="Basic and acidic residues" evidence="2">
    <location>
        <begin position="429"/>
        <end position="438"/>
    </location>
</feature>
<dbReference type="Gene3D" id="3.40.30.10">
    <property type="entry name" value="Glutaredoxin"/>
    <property type="match status" value="2"/>
</dbReference>
<feature type="compositionally biased region" description="Low complexity" evidence="2">
    <location>
        <begin position="331"/>
        <end position="340"/>
    </location>
</feature>
<dbReference type="InterPro" id="IPR013766">
    <property type="entry name" value="Thioredoxin_domain"/>
</dbReference>
<feature type="domain" description="Thioredoxin" evidence="4">
    <location>
        <begin position="4"/>
        <end position="203"/>
    </location>
</feature>
<evidence type="ECO:0000313" key="6">
    <source>
        <dbReference type="Proteomes" id="UP000751190"/>
    </source>
</evidence>
<evidence type="ECO:0000256" key="2">
    <source>
        <dbReference type="SAM" id="MobiDB-lite"/>
    </source>
</evidence>
<protein>
    <recommendedName>
        <fullName evidence="4">Thioredoxin domain-containing protein</fullName>
    </recommendedName>
</protein>